<proteinExistence type="inferred from homology"/>
<dbReference type="InterPro" id="IPR020806">
    <property type="entry name" value="PKS_PP-bd"/>
</dbReference>
<sequence length="4907" mass="553347">MQLLDFLSRMELRVDFRPATEKEFDKVVYLTNWTADFHLTAHGLDRAALEDLIDRQSHECWVIEASDRFGEYGVAGVMLFVQNGDVLDVHSYIISCKILGKNIEIIVLQKLAGLAERLGCKNIHLHYRKTPRNAVSADFVKRVAANWIVPEEGGFGAILPVQELITSLAAEGEETSRAIGPRRSIDLRKAFTVGRMEPNLTELWSDVRNKLRTSTQIMEGIRWSKQQTSVNQYSVYAAPRTPNEETLVSIWEDVLLTKPIGITDHFLTLGGNSLLATQIMSRIRESFGVELPIRAIFEYPTIDTLVECISASKIADEGFEAGHEFVIYDKSGVFPLSFAQQRLWFLDQLEPSSPYYNMTLSIRLSGSLVIDALQQSIQSIVSRHDILRTTFHFIDGQAVTRIAPSGPFPIEMQKLTGSKAQKQKQLQSIIYAESRQPFDLNKGPLFRAILLQQAVDEHLLLLSMHHIVSDGWSLGVLQHELQQFYMSYITNEPPNLGELPVQYADFVHWQRAWLQGARIDAQLEYWRNKLSDIPPLLLLPTDRPRPAVQTFNGATDRRIVPVQLAGEINALCKRERVTLYMVLLTAFQALLHRYTGQETIVVGSPVANRQRTEIEGLIGFFVNTLALRADFAENISFRDLLQQIKLTTLEAYSNQDLPFEQLVEALNPERSLAATPIFQATFALHNLPATTREVENVCMEFQELSNGTSKFDLSMAVEESERGLYVAIDYNTDLFNPDTIARMQDHYQTLLQSAVQDCSQCIDNLLLLTSSEREQLVMKWNDTDVPHPAAKFVHELVAERAEMMPERIAVTCGAERITYNELNKRANSLAHYMLEKGVVNQTVVGIYAERSIDLVVAQLAVLKAGAAYLPIDPAYPRERVAFMLQDAQVSMLLTKGEFLEYIPVKFIPSTILLDRDAACYEGYCADNPDHACTTADLAYVIYTSGSTGQPKGVEIEHNALLNLVFWHQRAYHVTPDDRATLLAGTAFDASVWELWPYLSIGASLHVVDEDARMDAARLRDWMVLNRITHSFVPTPLAETLIVEQWPHSAPLRYMLTGGDRLRFAPSSALPFQLINHYGPTESTVVATSGIVLTGGEGPITIGRPIDNIRAYLLDSTMQPVPIGVRGELYIGGQGLARGYRGRPDLTEERFVPNPFRSGELLYRTGDLCRYLPDGSIEFIGRVDHQVKIRGYRIELKEIESALSGHPNIRSCTVVVHEDREGTRRLVGYVVSDFMLEQQQLKEYLKEILPAYMVPTAFVQMDELPLTPNGKVNHKALPVPDYSISSDSKHDIPHSETEAELLHIWQQVLGIERIGIHDNFFVLGGDSILSIQIVSRANRSGIPITTKHMFQYQTIAELAASAAIGSMVAAEQGKVVGNVPLMPIQRWLFEQELEELDQWNMAMLLSLKQSTDSKLLGQAFGYLLEHHDALRMRYFQTEEGWKQINEEEAPTLSVETVDLSRLPSEKQEAAMQQHADQVQRSLLLTAGKLMNAVLFRLGHVDKLLIVVHHLVIDGVSWRILLEDLETVYRQLVNGDKAVLPPKTTSFRDWAMAVQSYARSEQLTGLEKHYWQSVADVQPEEAVLPVTVDMSHGVTGSNTVATIGQVTVTLDTEHTRLMLQQVPRVYRTHINDILLAALTRAITEWTGGRSLYVALEGHGREDLIDGIDISRTIGWFTSLYPVRLQLGTDPSLGSQLKAVKEQLRRIPNRGIGYGLLRYLSNDPQMSWTEQAHPEPQISFNYLGQFDQLVANSELFSLSKGNIGNVRSLQGRRRYVIDVHGMIRDGQLEMTWEYSRTLHDSISIERVAHGFIEALTQYIAHCMSSEAGGYTPSDFPASALSQQELDRIAHDYKELEDVHLLSPLQQGMLFHALYSPESTVYFEQAVTELTGPLNVEVFDRAWRSIIQRHAIFRTFFQWEWLQEPHQIVLANVNIPIKVINLLDLAVEEQQKQISQLLEQDRQERFDLSSQPLMRLMLICLENERTKFVWSFHHILLDGWSVFAVLHELFDIYKALMNHETLHQDIAVPYRNYIEWCAARNLNEAEQYWRSYLQGFSSPTSLLIGGATRLTEEIFEQHSILLTQSTTKGLHHISRKQRVTVNTLMQAAWAILLHRYSGEEDVLFGATVSVRPPELPHIESMIGLFINSLPVRIQVKQETELSAWIQKLQERQADWIQYAHTPLSLVMDCSEVPNGQPLFETLLVFENYPVSRSDLTAKTGLSVGDISILERTTYPLTIIVVLGERLEVRAIYDRRRYEQQAVERLLGHLQMIVTGIVQADEQLMLQELPLLTEAEHELLLTQFNAGARKAVPANTTIHHLIEEQVQRTPDATALIVDEKRISYRELDRRANQLANHLRQLGVGPEFLVGICIERTAEMLIGLLAILKAGGAYVPLDPSYPKDRLGFILEDTEVKVLLSQSQLADRLPLHAAQTIWLDTDWPAIDLQSDEPIESGVSEHNLAYIIYTSGSTGRPKGVALEHRNTVTFLKWCRENFTEDELAGVLAATSISFDLSVFELFLPLTCGGKVILAENALYLPELPAAQEVSLINTVPSAMAELIRMNGVPLSVVTVNLAGEQLPLNLARQIYGVGSIQRLYNLYGPSEDTTYSTYWLVEPDANYAPPIGYPIAATSCYILDTHLRPVPIGVPGELFIAGQGLARCYLHRPELTAEKFIDNPFAEQDGERMYRTGDLCRYRSDGVIEYLGRMDHQVKVRGFRIELQEVETVLSLHAAVREAVVMVQESHAGSKQLIGYFVPKVSAAVAPTTDMLRTHLKEFLPDYMIPSAFVSMDSFPLTPSGKVDRKALPMPDRAAEGSDNYAEPRNEVERVLCSIWQQVLGVNRVGIHDGFFSLGGDSILSIQIISRASQAGLKLTPKQLFRYQTIAELAEVAQVTAVQVEQDQGEVTGTVALTPIQHWFFESDLPDWSHWHQIVHLNVARPMDQVLLTQAVEELLRYHDGLRLRFVQDETGWRQENVAFDGTAPVSEVDLSRYTEEEQAAVKAASITEWQGRLHITDGPLIRFIYFRTGEGCSDWLTIIVHHLVSDGITLRLLLEDVQTVYAQLERGQQPQLPLKHTSYQEWAARLDAYANSETAGKERTFWLNPARWASSPLPVDHYLGENTHTSLRKVSIKLSADETRLLLQEVPSAYRTQVNDVLLTALVQSFKGWTGQHSLLIHMEGHGREDLFEGVNVARTAGWFTSIYPVFLKLEAEDDLGTVLKSVKEQLRALPNRGIGFGILRYLSEDPEMRAESWSQPDAEVIFNYLGQFDQLVAGSAFFDKVELEQSIGGNRRHVLDVYGMVSDGELQMVWEYSEHLHQRTTIERLADEFMSALRNLIAHCLAPEAGGITPSDFPLANVTQMELDRLYAGDGAIEDIYPLSPTQQGMLFHTLLSPGSGMYFENMNAVLDGSLDTQAFHKAWQTLVNRHSILRTGFVWKDMNHPHQVVYQQATMPYVQDDWRQLSQAEQEQRLQQYLADEKQQGFQLDQAPLMRVGLFRIGLEGAEQYRMVWSFHHLLLDGWSVSLLLRELFQLYRSYSQQHEELQLPPSRPYRDYMEWLHEQNLQQAELYWKEQLSGFQTPTPLVMEKKQAAANESSYEELRLELTEKVTANLLSMMKRKQVTMNTMIQGAWAILLSRYSGDSNVVFGATVSGRSANVPNIEAMVGLFINTLPVRVRVNRDDYLMDWLWQLQDEQAEQRLYEYTPLSLIQNCSEVPNGTSLFDSILVFENYPVDAGSETTNELRLQSVETSEQTNYALTLAVVPGATLSLRMLYSKARFDPLTIHRALGHMQMLLEQIADADEQVQLKELVILTREEQQQLLENWNNTSNNSAAGSCVHKLVEEQAEKTPDAVAVVSGEQRLTYRELNLRANQLAHHLAKHGVGAEVPVGICMERSAELIIAVLGVLKSGGAYVPLDPHYPKERLRFIVEDTQVPVLLTASDLLDQLPETAAHDMATLCLDSDWTRIAQESDEAPKVAVSTANLAYIIYTSGSTGQPKGVQVQHDSLLNLIQWHQEAYQVTEADRATLIAGTAFDASVWEIWPYLTAGAALYIIDDEIRLSPQQLRDWLIESGITLTFLPTPLAERVVSVDWPNETPLRALLTGGDKLHRHPEVELPFALVNHYGPTENTVVATCGMVACGVHTEEAPTIGRPGANTRCYILDANGQPVPIGVPGELYIAGSSLARGYWNRPELTAERFVQDPFRADPHARMYRTGDLCRYSADGEIEYLGRMDDQVKIRGFRIELGEVETVISHHPEVEETSVIARQDALGQNRLVAYIVPAQTQANAETDNASNAVLTDTLRQYVKDKLPDYMLPSAFVMMDRLPLTPNGKIDRRALPEVDWSSEAQAYVAPRNAVEEILCSIWAQVLGLEKVGINDHFFELGGDSILSIQVVARAAQRGLRIQPKMLFDYPVIAELSAVAGEEALVVADQGEIVGEVPLTPIQCWFFNQDICDRHHWNQAMMLELRKPIATEVLSEALHQLVLHHDALRLRYANGDKGWTQRIVPAVEVKVPLEFVDLSSYDEAKQRYEMEARATSAQAGMNLMEGPLIRAVQFELGKDQGRRLLLAIHHLAIDGVSWRILIEDLDLLCRQLTQAQAPSLPVKTTSYKSWAERLTVYAQTDELHKEQAYWLRMVDSYTVPLPIDHENGSNTLSSMNEVSVQLSQEETQSLLKEVPTAYRSEITEVFLTALLRAFVTWTGERGLIVTLEGHGREALLEDTDLSRTVGWFTSMYPMYLQWNASGALRDQIKAIKEQVASIPNRGVGYGLLRWLREDEELREQLDAIPEAEVSFNYLGQFDQITSPTGWLGAAEESVGLVHGEGARQHLLDIVGVVTGGCLRLTWAYSSNYHRRDTIEQLAEDYMLALREIIAGCKEAGQADYTPSDFKRTKLNQKTLDAIMAQVNQHNRRSPK</sequence>
<dbReference type="SUPFAM" id="SSF47336">
    <property type="entry name" value="ACP-like"/>
    <property type="match status" value="4"/>
</dbReference>
<dbReference type="InterPro" id="IPR023213">
    <property type="entry name" value="CAT-like_dom_sf"/>
</dbReference>
<dbReference type="InterPro" id="IPR036736">
    <property type="entry name" value="ACP-like_sf"/>
</dbReference>
<dbReference type="InterPro" id="IPR020845">
    <property type="entry name" value="AMP-binding_CS"/>
</dbReference>
<dbReference type="Gene3D" id="1.10.1200.10">
    <property type="entry name" value="ACP-like"/>
    <property type="match status" value="4"/>
</dbReference>
<evidence type="ECO:0000256" key="2">
    <source>
        <dbReference type="ARBA" id="ARBA00006432"/>
    </source>
</evidence>
<dbReference type="Gene3D" id="3.30.559.30">
    <property type="entry name" value="Nonribosomal peptide synthetase, condensation domain"/>
    <property type="match status" value="6"/>
</dbReference>
<dbReference type="PANTHER" id="PTHR45398:SF1">
    <property type="entry name" value="ENZYME, PUTATIVE (JCVI)-RELATED"/>
    <property type="match status" value="1"/>
</dbReference>
<comment type="similarity">
    <text evidence="2">Belongs to the ATP-dependent AMP-binding enzyme family.</text>
</comment>
<keyword evidence="5" id="KW-0436">Ligase</keyword>
<dbReference type="SUPFAM" id="SSF56801">
    <property type="entry name" value="Acetyl-CoA synthetase-like"/>
    <property type="match status" value="3"/>
</dbReference>
<keyword evidence="8" id="KW-0511">Multifunctional enzyme</keyword>
<dbReference type="Gene3D" id="2.30.38.10">
    <property type="entry name" value="Luciferase, Domain 3"/>
    <property type="match status" value="3"/>
</dbReference>
<organism evidence="10 11">
    <name type="scientific">Paenibacillus alvei</name>
    <name type="common">Bacillus alvei</name>
    <dbReference type="NCBI Taxonomy" id="44250"/>
    <lineage>
        <taxon>Bacteria</taxon>
        <taxon>Bacillati</taxon>
        <taxon>Bacillota</taxon>
        <taxon>Bacilli</taxon>
        <taxon>Bacillales</taxon>
        <taxon>Paenibacillaceae</taxon>
        <taxon>Paenibacillus</taxon>
    </lineage>
</organism>
<name>A0AAP7A210_PAEAL</name>
<dbReference type="SUPFAM" id="SSF52777">
    <property type="entry name" value="CoA-dependent acyltransferases"/>
    <property type="match status" value="12"/>
</dbReference>
<dbReference type="Pfam" id="PF00501">
    <property type="entry name" value="AMP-binding"/>
    <property type="match status" value="3"/>
</dbReference>
<dbReference type="PROSITE" id="PS50075">
    <property type="entry name" value="CARRIER"/>
    <property type="match status" value="4"/>
</dbReference>
<keyword evidence="7" id="KW-0045">Antibiotic biosynthesis</keyword>
<dbReference type="NCBIfam" id="NF003417">
    <property type="entry name" value="PRK04813.1"/>
    <property type="match status" value="3"/>
</dbReference>
<dbReference type="CDD" id="cd19531">
    <property type="entry name" value="LCL_NRPS-like"/>
    <property type="match status" value="1"/>
</dbReference>
<comment type="cofactor">
    <cofactor evidence="1">
        <name>pantetheine 4'-phosphate</name>
        <dbReference type="ChEBI" id="CHEBI:47942"/>
    </cofactor>
</comment>
<dbReference type="PANTHER" id="PTHR45398">
    <property type="match status" value="1"/>
</dbReference>
<dbReference type="CDD" id="cd19543">
    <property type="entry name" value="DCL_NRPS"/>
    <property type="match status" value="2"/>
</dbReference>
<dbReference type="InterPro" id="IPR010071">
    <property type="entry name" value="AA_adenyl_dom"/>
</dbReference>
<dbReference type="GO" id="GO:0016874">
    <property type="term" value="F:ligase activity"/>
    <property type="evidence" value="ECO:0007669"/>
    <property type="project" value="UniProtKB-KW"/>
</dbReference>
<evidence type="ECO:0000256" key="6">
    <source>
        <dbReference type="ARBA" id="ARBA00022737"/>
    </source>
</evidence>
<dbReference type="FunFam" id="1.10.1200.10:FF:000005">
    <property type="entry name" value="Nonribosomal peptide synthetase 1"/>
    <property type="match status" value="4"/>
</dbReference>
<dbReference type="Gene3D" id="3.40.50.980">
    <property type="match status" value="6"/>
</dbReference>
<dbReference type="FunFam" id="3.40.50.980:FF:000001">
    <property type="entry name" value="Non-ribosomal peptide synthetase"/>
    <property type="match status" value="3"/>
</dbReference>
<accession>A0AAP7A210</accession>
<dbReference type="Pfam" id="PF00668">
    <property type="entry name" value="Condensation"/>
    <property type="match status" value="6"/>
</dbReference>
<dbReference type="Pfam" id="PF13193">
    <property type="entry name" value="AMP-binding_C"/>
    <property type="match status" value="3"/>
</dbReference>
<dbReference type="NCBIfam" id="NF004282">
    <property type="entry name" value="PRK05691.1"/>
    <property type="match status" value="6"/>
</dbReference>
<dbReference type="InterPro" id="IPR006162">
    <property type="entry name" value="Ppantetheine_attach_site"/>
</dbReference>
<protein>
    <submittedName>
        <fullName evidence="10">Non-ribosomal peptide synthase/polyketide synthase</fullName>
    </submittedName>
</protein>
<dbReference type="FunFam" id="2.30.38.10:FF:000001">
    <property type="entry name" value="Non-ribosomal peptide synthetase PvdI"/>
    <property type="match status" value="3"/>
</dbReference>
<dbReference type="Gene3D" id="3.30.559.10">
    <property type="entry name" value="Chloramphenicol acetyltransferase-like domain"/>
    <property type="match status" value="6"/>
</dbReference>
<feature type="domain" description="Carrier" evidence="9">
    <location>
        <begin position="4346"/>
        <end position="4420"/>
    </location>
</feature>
<dbReference type="FunFam" id="3.30.300.30:FF:000010">
    <property type="entry name" value="Enterobactin synthetase component F"/>
    <property type="match status" value="3"/>
</dbReference>
<dbReference type="InterPro" id="IPR025110">
    <property type="entry name" value="AMP-bd_C"/>
</dbReference>
<dbReference type="GO" id="GO:0044550">
    <property type="term" value="P:secondary metabolite biosynthetic process"/>
    <property type="evidence" value="ECO:0007669"/>
    <property type="project" value="UniProtKB-ARBA"/>
</dbReference>
<evidence type="ECO:0000256" key="7">
    <source>
        <dbReference type="ARBA" id="ARBA00023194"/>
    </source>
</evidence>
<feature type="domain" description="Carrier" evidence="9">
    <location>
        <begin position="2815"/>
        <end position="2889"/>
    </location>
</feature>
<dbReference type="PROSITE" id="PS00012">
    <property type="entry name" value="PHOSPHOPANTETHEINE"/>
    <property type="match status" value="2"/>
</dbReference>
<dbReference type="NCBIfam" id="TIGR01720">
    <property type="entry name" value="NRPS-para261"/>
    <property type="match status" value="3"/>
</dbReference>
<dbReference type="GO" id="GO:0031177">
    <property type="term" value="F:phosphopantetheine binding"/>
    <property type="evidence" value="ECO:0007669"/>
    <property type="project" value="InterPro"/>
</dbReference>
<dbReference type="InterPro" id="IPR045851">
    <property type="entry name" value="AMP-bd_C_sf"/>
</dbReference>
<evidence type="ECO:0000313" key="11">
    <source>
        <dbReference type="Proteomes" id="UP000552038"/>
    </source>
</evidence>
<dbReference type="NCBIfam" id="TIGR01733">
    <property type="entry name" value="AA-adenyl-dom"/>
    <property type="match status" value="3"/>
</dbReference>
<dbReference type="SMART" id="SM00823">
    <property type="entry name" value="PKS_PP"/>
    <property type="match status" value="4"/>
</dbReference>
<dbReference type="GO" id="GO:0043041">
    <property type="term" value="P:amino acid activation for nonribosomal peptide biosynthetic process"/>
    <property type="evidence" value="ECO:0007669"/>
    <property type="project" value="UniProtKB-ARBA"/>
</dbReference>
<keyword evidence="6" id="KW-0677">Repeat</keyword>
<dbReference type="InterPro" id="IPR000873">
    <property type="entry name" value="AMP-dep_synth/lig_dom"/>
</dbReference>
<evidence type="ECO:0000256" key="1">
    <source>
        <dbReference type="ARBA" id="ARBA00001957"/>
    </source>
</evidence>
<dbReference type="CDD" id="cd19534">
    <property type="entry name" value="E_NRPS"/>
    <property type="match status" value="3"/>
</dbReference>
<dbReference type="FunFam" id="3.40.50.12780:FF:000012">
    <property type="entry name" value="Non-ribosomal peptide synthetase"/>
    <property type="match status" value="3"/>
</dbReference>
<evidence type="ECO:0000256" key="5">
    <source>
        <dbReference type="ARBA" id="ARBA00022598"/>
    </source>
</evidence>
<dbReference type="GO" id="GO:0008610">
    <property type="term" value="P:lipid biosynthetic process"/>
    <property type="evidence" value="ECO:0007669"/>
    <property type="project" value="UniProtKB-ARBA"/>
</dbReference>
<dbReference type="InterPro" id="IPR010060">
    <property type="entry name" value="NRPS_synth"/>
</dbReference>
<dbReference type="GO" id="GO:0017000">
    <property type="term" value="P:antibiotic biosynthetic process"/>
    <property type="evidence" value="ECO:0007669"/>
    <property type="project" value="UniProtKB-KW"/>
</dbReference>
<reference evidence="10 11" key="1">
    <citation type="submission" date="2020-05" db="EMBL/GenBank/DDBJ databases">
        <title>Whole genome sequencing and identification of novel metabolites from Paenibacillus alvei strain JR949.</title>
        <authorList>
            <person name="Rajendhran J."/>
            <person name="Sree Pranav P."/>
            <person name="Mahalakshmi B."/>
            <person name="Karthikeyan R."/>
        </authorList>
    </citation>
    <scope>NUCLEOTIDE SEQUENCE [LARGE SCALE GENOMIC DNA]</scope>
    <source>
        <strain evidence="10 11">JR949</strain>
    </source>
</reference>
<dbReference type="Proteomes" id="UP000552038">
    <property type="component" value="Unassembled WGS sequence"/>
</dbReference>
<gene>
    <name evidence="10" type="ORF">HMI46_17640</name>
</gene>
<dbReference type="InterPro" id="IPR001242">
    <property type="entry name" value="Condensation_dom"/>
</dbReference>
<dbReference type="FunFam" id="3.30.559.10:FF:000012">
    <property type="entry name" value="Non-ribosomal peptide synthetase"/>
    <property type="match status" value="1"/>
</dbReference>
<dbReference type="Gene3D" id="3.30.300.30">
    <property type="match status" value="3"/>
</dbReference>
<evidence type="ECO:0000256" key="8">
    <source>
        <dbReference type="ARBA" id="ARBA00023268"/>
    </source>
</evidence>
<feature type="domain" description="Carrier" evidence="9">
    <location>
        <begin position="1291"/>
        <end position="1365"/>
    </location>
</feature>
<dbReference type="InterPro" id="IPR009081">
    <property type="entry name" value="PP-bd_ACP"/>
</dbReference>
<dbReference type="CDD" id="cd12115">
    <property type="entry name" value="A_NRPS_Sfm_like"/>
    <property type="match status" value="1"/>
</dbReference>
<dbReference type="CDD" id="cd05930">
    <property type="entry name" value="A_NRPS"/>
    <property type="match status" value="2"/>
</dbReference>
<dbReference type="PROSITE" id="PS00455">
    <property type="entry name" value="AMP_BINDING"/>
    <property type="match status" value="3"/>
</dbReference>
<dbReference type="Pfam" id="PF00550">
    <property type="entry name" value="PP-binding"/>
    <property type="match status" value="4"/>
</dbReference>
<dbReference type="EMBL" id="JABFOR010000024">
    <property type="protein sequence ID" value="NOJ72372.1"/>
    <property type="molecule type" value="Genomic_DNA"/>
</dbReference>
<evidence type="ECO:0000259" key="9">
    <source>
        <dbReference type="PROSITE" id="PS50075"/>
    </source>
</evidence>
<evidence type="ECO:0000256" key="3">
    <source>
        <dbReference type="ARBA" id="ARBA00022450"/>
    </source>
</evidence>
<comment type="caution">
    <text evidence="10">The sequence shown here is derived from an EMBL/GenBank/DDBJ whole genome shotgun (WGS) entry which is preliminary data.</text>
</comment>
<feature type="domain" description="Carrier" evidence="9">
    <location>
        <begin position="238"/>
        <end position="313"/>
    </location>
</feature>
<evidence type="ECO:0000313" key="10">
    <source>
        <dbReference type="EMBL" id="NOJ72372.1"/>
    </source>
</evidence>
<keyword evidence="3" id="KW-0596">Phosphopantetheine</keyword>
<keyword evidence="4" id="KW-0597">Phosphoprotein</keyword>
<evidence type="ECO:0000256" key="4">
    <source>
        <dbReference type="ARBA" id="ARBA00022553"/>
    </source>
</evidence>
<dbReference type="RefSeq" id="WP_171417942.1">
    <property type="nucleotide sequence ID" value="NZ_JABFOR010000024.1"/>
</dbReference>